<comment type="caution">
    <text evidence="1">The sequence shown here is derived from an EMBL/GenBank/DDBJ whole genome shotgun (WGS) entry which is preliminary data.</text>
</comment>
<protein>
    <recommendedName>
        <fullName evidence="3">Integrase</fullName>
    </recommendedName>
</protein>
<keyword evidence="2" id="KW-1185">Reference proteome</keyword>
<name>A0ABP7CM43_9PSEU</name>
<dbReference type="Proteomes" id="UP001500711">
    <property type="component" value="Unassembled WGS sequence"/>
</dbReference>
<dbReference type="RefSeq" id="WP_346137404.1">
    <property type="nucleotide sequence ID" value="NZ_BAABBE010000108.1"/>
</dbReference>
<gene>
    <name evidence="1" type="ORF">GCM10022267_91550</name>
</gene>
<evidence type="ECO:0008006" key="3">
    <source>
        <dbReference type="Google" id="ProtNLM"/>
    </source>
</evidence>
<evidence type="ECO:0000313" key="1">
    <source>
        <dbReference type="EMBL" id="GAA3691069.1"/>
    </source>
</evidence>
<accession>A0ABP7CM43</accession>
<reference evidence="2" key="1">
    <citation type="journal article" date="2019" name="Int. J. Syst. Evol. Microbiol.">
        <title>The Global Catalogue of Microorganisms (GCM) 10K type strain sequencing project: providing services to taxonomists for standard genome sequencing and annotation.</title>
        <authorList>
            <consortium name="The Broad Institute Genomics Platform"/>
            <consortium name="The Broad Institute Genome Sequencing Center for Infectious Disease"/>
            <person name="Wu L."/>
            <person name="Ma J."/>
        </authorList>
    </citation>
    <scope>NUCLEOTIDE SEQUENCE [LARGE SCALE GENOMIC DNA]</scope>
    <source>
        <strain evidence="2">JCM 17494</strain>
    </source>
</reference>
<dbReference type="EMBL" id="BAABBE010000108">
    <property type="protein sequence ID" value="GAA3691069.1"/>
    <property type="molecule type" value="Genomic_DNA"/>
</dbReference>
<organism evidence="1 2">
    <name type="scientific">Lentzea roselyniae</name>
    <dbReference type="NCBI Taxonomy" id="531940"/>
    <lineage>
        <taxon>Bacteria</taxon>
        <taxon>Bacillati</taxon>
        <taxon>Actinomycetota</taxon>
        <taxon>Actinomycetes</taxon>
        <taxon>Pseudonocardiales</taxon>
        <taxon>Pseudonocardiaceae</taxon>
        <taxon>Lentzea</taxon>
    </lineage>
</organism>
<proteinExistence type="predicted"/>
<sequence>MVVALLHKVTCKLLSVPLVLLRSEAAKDAELLVLRHENTVLRWQPAGPISYEPADRLWFAALSKLIHRSRWREIFPVVKYRV</sequence>
<evidence type="ECO:0000313" key="2">
    <source>
        <dbReference type="Proteomes" id="UP001500711"/>
    </source>
</evidence>